<keyword evidence="3" id="KW-0648">Protein biosynthesis</keyword>
<evidence type="ECO:0000256" key="1">
    <source>
        <dbReference type="ARBA" id="ARBA00007251"/>
    </source>
</evidence>
<dbReference type="InterPro" id="IPR000649">
    <property type="entry name" value="IF-2B-related"/>
</dbReference>
<proteinExistence type="inferred from homology"/>
<dbReference type="SUPFAM" id="SSF100950">
    <property type="entry name" value="NagB/RpiA/CoA transferase-like"/>
    <property type="match status" value="1"/>
</dbReference>
<dbReference type="GO" id="GO:0003743">
    <property type="term" value="F:translation initiation factor activity"/>
    <property type="evidence" value="ECO:0007669"/>
    <property type="project" value="UniProtKB-KW"/>
</dbReference>
<protein>
    <recommendedName>
        <fullName evidence="7">Translation initiation factor eIF-2B subunit alpha</fullName>
    </recommendedName>
</protein>
<sequence length="130" mass="14387">MKNQLEDINVPVKLILDSSVGSVMAKVNYVFLGAEAVVENGGIINKIGSFTISLCAKAHKKKVYVFTESLKFIKTFPLDQNDIASVIPELEHYDNLSSDYTPPEYISSLITDLGISTPYIVSDELIQFLL</sequence>
<dbReference type="InterPro" id="IPR051501">
    <property type="entry name" value="eIF2B_alpha/beta/delta"/>
</dbReference>
<dbReference type="PANTHER" id="PTHR45860">
    <property type="entry name" value="TRANSLATION INITIATION FACTOR EIF-2B SUBUNIT ALPHA"/>
    <property type="match status" value="1"/>
</dbReference>
<dbReference type="Gene3D" id="3.40.50.10470">
    <property type="entry name" value="Translation initiation factor eif-2b, domain 2"/>
    <property type="match status" value="1"/>
</dbReference>
<comment type="similarity">
    <text evidence="1 4">Belongs to the eIF-2B alpha/beta/delta subunits family.</text>
</comment>
<organism evidence="5">
    <name type="scientific">Euplotes harpa</name>
    <dbReference type="NCBI Taxonomy" id="151035"/>
    <lineage>
        <taxon>Eukaryota</taxon>
        <taxon>Sar</taxon>
        <taxon>Alveolata</taxon>
        <taxon>Ciliophora</taxon>
        <taxon>Intramacronucleata</taxon>
        <taxon>Spirotrichea</taxon>
        <taxon>Hypotrichia</taxon>
        <taxon>Euplotida</taxon>
        <taxon>Euplotidae</taxon>
        <taxon>Euplotes</taxon>
    </lineage>
</organism>
<dbReference type="GO" id="GO:0005851">
    <property type="term" value="C:eukaryotic translation initiation factor 2B complex"/>
    <property type="evidence" value="ECO:0007669"/>
    <property type="project" value="TreeGrafter"/>
</dbReference>
<dbReference type="Pfam" id="PF01008">
    <property type="entry name" value="IF-2B"/>
    <property type="match status" value="1"/>
</dbReference>
<accession>A0A7S3J911</accession>
<reference evidence="5" key="1">
    <citation type="submission" date="2021-01" db="EMBL/GenBank/DDBJ databases">
        <authorList>
            <person name="Corre E."/>
            <person name="Pelletier E."/>
            <person name="Niang G."/>
            <person name="Scheremetjew M."/>
            <person name="Finn R."/>
            <person name="Kale V."/>
            <person name="Holt S."/>
            <person name="Cochrane G."/>
            <person name="Meng A."/>
            <person name="Brown T."/>
            <person name="Cohen L."/>
        </authorList>
    </citation>
    <scope>NUCLEOTIDE SEQUENCE</scope>
    <source>
        <strain evidence="5">FSP1.4</strain>
    </source>
</reference>
<dbReference type="EMBL" id="HBII01018557">
    <property type="protein sequence ID" value="CAE0348940.1"/>
    <property type="molecule type" value="Transcribed_RNA"/>
</dbReference>
<evidence type="ECO:0000256" key="3">
    <source>
        <dbReference type="ARBA" id="ARBA00022917"/>
    </source>
</evidence>
<dbReference type="PANTHER" id="PTHR45860:SF1">
    <property type="entry name" value="TRANSLATION INITIATION FACTOR EIF-2B SUBUNIT ALPHA"/>
    <property type="match status" value="1"/>
</dbReference>
<evidence type="ECO:0000256" key="4">
    <source>
        <dbReference type="RuleBase" id="RU003814"/>
    </source>
</evidence>
<name>A0A7S3J911_9SPIT</name>
<evidence type="ECO:0000313" key="6">
    <source>
        <dbReference type="EMBL" id="CAE0348940.1"/>
    </source>
</evidence>
<evidence type="ECO:0000256" key="2">
    <source>
        <dbReference type="ARBA" id="ARBA00022540"/>
    </source>
</evidence>
<keyword evidence="2" id="KW-0396">Initiation factor</keyword>
<evidence type="ECO:0008006" key="7">
    <source>
        <dbReference type="Google" id="ProtNLM"/>
    </source>
</evidence>
<dbReference type="AlphaFoldDB" id="A0A7S3J911"/>
<dbReference type="EMBL" id="HBII01018556">
    <property type="protein sequence ID" value="CAE0348939.1"/>
    <property type="molecule type" value="Transcribed_RNA"/>
</dbReference>
<gene>
    <name evidence="5" type="ORF">EHAR0213_LOCUS7851</name>
    <name evidence="6" type="ORF">EHAR0213_LOCUS7852</name>
</gene>
<dbReference type="InterPro" id="IPR037171">
    <property type="entry name" value="NagB/RpiA_transferase-like"/>
</dbReference>
<dbReference type="InterPro" id="IPR042529">
    <property type="entry name" value="IF_2B-like_C"/>
</dbReference>
<evidence type="ECO:0000313" key="5">
    <source>
        <dbReference type="EMBL" id="CAE0348939.1"/>
    </source>
</evidence>
<dbReference type="GO" id="GO:0005085">
    <property type="term" value="F:guanyl-nucleotide exchange factor activity"/>
    <property type="evidence" value="ECO:0007669"/>
    <property type="project" value="TreeGrafter"/>
</dbReference>